<keyword evidence="2" id="KW-1185">Reference proteome</keyword>
<dbReference type="EMBL" id="AOLP01000001">
    <property type="protein sequence ID" value="EMA08577.1"/>
    <property type="molecule type" value="Genomic_DNA"/>
</dbReference>
<proteinExistence type="predicted"/>
<accession>M0JHJ7</accession>
<organism evidence="1 2">
    <name type="scientific">Haloferax denitrificans ATCC 35960</name>
    <dbReference type="NCBI Taxonomy" id="662478"/>
    <lineage>
        <taxon>Archaea</taxon>
        <taxon>Methanobacteriati</taxon>
        <taxon>Methanobacteriota</taxon>
        <taxon>Stenosarchaea group</taxon>
        <taxon>Halobacteria</taxon>
        <taxon>Halobacteriales</taxon>
        <taxon>Haloferacaceae</taxon>
        <taxon>Haloferax</taxon>
    </lineage>
</organism>
<evidence type="ECO:0000313" key="2">
    <source>
        <dbReference type="Proteomes" id="UP000011553"/>
    </source>
</evidence>
<gene>
    <name evidence="1" type="ORF">C438_02020</name>
</gene>
<dbReference type="Proteomes" id="UP000011553">
    <property type="component" value="Unassembled WGS sequence"/>
</dbReference>
<name>M0JHJ7_9EURY</name>
<protein>
    <submittedName>
        <fullName evidence="1">Uncharacterized protein</fullName>
    </submittedName>
</protein>
<reference evidence="1 2" key="1">
    <citation type="journal article" date="2014" name="PLoS Genet.">
        <title>Phylogenetically driven sequencing of extremely halophilic archaea reveals strategies for static and dynamic osmo-response.</title>
        <authorList>
            <person name="Becker E.A."/>
            <person name="Seitzer P.M."/>
            <person name="Tritt A."/>
            <person name="Larsen D."/>
            <person name="Krusor M."/>
            <person name="Yao A.I."/>
            <person name="Wu D."/>
            <person name="Madern D."/>
            <person name="Eisen J.A."/>
            <person name="Darling A.E."/>
            <person name="Facciotti M.T."/>
        </authorList>
    </citation>
    <scope>NUCLEOTIDE SEQUENCE [LARGE SCALE GENOMIC DNA]</scope>
    <source>
        <strain evidence="1 2">ATCC 35960</strain>
    </source>
</reference>
<dbReference type="AlphaFoldDB" id="M0JHJ7"/>
<sequence>MELPSDPKTIRLVLLLDFWIFSGVRLEECKLDCGSGGAEAVPQKFKCSSCFEGAGEFLQKPLTGVSLVGGLQLLPALRLGLLDERDENIGEQSASGVELVRVNLLVFAVEQTLFNIGLERLFIV</sequence>
<evidence type="ECO:0000313" key="1">
    <source>
        <dbReference type="EMBL" id="EMA08577.1"/>
    </source>
</evidence>
<comment type="caution">
    <text evidence="1">The sequence shown here is derived from an EMBL/GenBank/DDBJ whole genome shotgun (WGS) entry which is preliminary data.</text>
</comment>